<dbReference type="InterPro" id="IPR023753">
    <property type="entry name" value="FAD/NAD-binding_dom"/>
</dbReference>
<dbReference type="Gene3D" id="3.50.50.60">
    <property type="entry name" value="FAD/NAD(P)-binding domain"/>
    <property type="match status" value="2"/>
</dbReference>
<accession>A0A0K1XFT6</accession>
<dbReference type="InterPro" id="IPR036188">
    <property type="entry name" value="FAD/NAD-bd_sf"/>
</dbReference>
<dbReference type="EMBL" id="JACANB010000001">
    <property type="protein sequence ID" value="MDM1695382.1"/>
    <property type="molecule type" value="Genomic_DNA"/>
</dbReference>
<proteinExistence type="predicted"/>
<organism evidence="2 4">
    <name type="scientific">Thiopseudomonas alkaliphila</name>
    <dbReference type="NCBI Taxonomy" id="1697053"/>
    <lineage>
        <taxon>Bacteria</taxon>
        <taxon>Pseudomonadati</taxon>
        <taxon>Pseudomonadota</taxon>
        <taxon>Gammaproteobacteria</taxon>
        <taxon>Pseudomonadales</taxon>
        <taxon>Pseudomonadaceae</taxon>
        <taxon>Thiopseudomonas</taxon>
    </lineage>
</organism>
<dbReference type="RefSeq" id="WP_053101305.1">
    <property type="nucleotide sequence ID" value="NZ_CP012363.1"/>
</dbReference>
<dbReference type="Proteomes" id="UP000063953">
    <property type="component" value="Chromosome"/>
</dbReference>
<reference evidence="2 4" key="1">
    <citation type="journal article" date="2015" name="Genome Announc.">
        <title>Genome Sequences of Oblitimonas alkaliphila gen. nov. sp. nov. (Proposed), a Novel Bacterium of the Pseudomonadaceae Family.</title>
        <authorList>
            <person name="Lauer A.C."/>
            <person name="Nicholson A.C."/>
            <person name="Humrighouse B.W."/>
            <person name="Emery B."/>
            <person name="Drobish A."/>
            <person name="Juieng P."/>
            <person name="Loparev V."/>
            <person name="McQuiston J.R."/>
        </authorList>
    </citation>
    <scope>NUCLEOTIDE SEQUENCE [LARGE SCALE GENOMIC DNA]</scope>
    <source>
        <strain evidence="2 4">E5571</strain>
    </source>
</reference>
<dbReference type="GO" id="GO:0016491">
    <property type="term" value="F:oxidoreductase activity"/>
    <property type="evidence" value="ECO:0007669"/>
    <property type="project" value="InterPro"/>
</dbReference>
<sequence length="396" mass="44305">MKQHIIVVGGGIGGTMTANSLVNKLYPEVVSGKVRISLVSNSPWHYYKPAFMYVAFGAFYKNELRRPQASLLRPEINFILDEVENFEFSHSRLRMKSGKHQDYDYLVVSTGCIPAPERIEGLKEAGDHFYQHAPARQLYEKLCTIEKGRIFIGVTFPETPNVPHQCGIAPIETTLMLDEFLRKRGVRDQIELVYTYPTVSQLIRNCLFLQKDTCEILPTIFDSKGIKYQRGFTLAKVDPERKVAISAEGDEQDFDILMQTPPIRAVDAVLNSGVSQAPNNEGWLPTDRHSLQLEGFENVFVMGDTVDLPISKAGGSCHNQSPVVCNNIAGLIRLGQTVAEYDGKVQAIAQMGLEAGMPLWYDYDEDVKPTPPTKIGGLMRKAFNRGVYWSVARGLV</sequence>
<dbReference type="PANTHER" id="PTHR43755">
    <property type="match status" value="1"/>
</dbReference>
<evidence type="ECO:0000313" key="3">
    <source>
        <dbReference type="EMBL" id="MDM1695382.1"/>
    </source>
</evidence>
<dbReference type="EMBL" id="CP012365">
    <property type="protein sequence ID" value="AKX60043.1"/>
    <property type="molecule type" value="Genomic_DNA"/>
</dbReference>
<reference evidence="3" key="2">
    <citation type="submission" date="2020-06" db="EMBL/GenBank/DDBJ databases">
        <authorList>
            <person name="Dong N."/>
        </authorList>
    </citation>
    <scope>NUCLEOTIDE SEQUENCE</scope>
    <source>
        <strain evidence="3">DF46-2-2</strain>
    </source>
</reference>
<dbReference type="Pfam" id="PF07992">
    <property type="entry name" value="Pyr_redox_2"/>
    <property type="match status" value="1"/>
</dbReference>
<evidence type="ECO:0000259" key="1">
    <source>
        <dbReference type="Pfam" id="PF07992"/>
    </source>
</evidence>
<reference evidence="3" key="3">
    <citation type="journal article" date="2022" name="Sci. Total Environ.">
        <title>Prevalence, transmission, and molecular epidemiology of tet(X)-positive bacteria among humans, animals, and environmental niches in China: An epidemiological, and genomic-based study.</title>
        <authorList>
            <person name="Dong N."/>
            <person name="Zeng Y."/>
            <person name="Cai C."/>
            <person name="Sun C."/>
            <person name="Lu J."/>
            <person name="Liu C."/>
            <person name="Zhou H."/>
            <person name="Sun Q."/>
            <person name="Shu L."/>
            <person name="Wang H."/>
            <person name="Wang Y."/>
            <person name="Wang S."/>
            <person name="Wu C."/>
            <person name="Chan E.W."/>
            <person name="Chen G."/>
            <person name="Shen Z."/>
            <person name="Chen S."/>
            <person name="Zhang R."/>
        </authorList>
    </citation>
    <scope>NUCLEOTIDE SEQUENCE</scope>
    <source>
        <strain evidence="3">DF46-2-2</strain>
    </source>
</reference>
<dbReference type="PANTHER" id="PTHR43755:SF1">
    <property type="entry name" value="FAD-DEPENDENT PYRIDINE NUCLEOTIDE-DISULPHIDE OXIDOREDUCTASE"/>
    <property type="match status" value="1"/>
</dbReference>
<evidence type="ECO:0000313" key="4">
    <source>
        <dbReference type="Proteomes" id="UP000063953"/>
    </source>
</evidence>
<dbReference type="PATRIC" id="fig|1698445.3.peg.737"/>
<dbReference type="SUPFAM" id="SSF51905">
    <property type="entry name" value="FAD/NAD(P)-binding domain"/>
    <property type="match status" value="2"/>
</dbReference>
<protein>
    <submittedName>
        <fullName evidence="3">NAD(P)/FAD-dependent oxidoreductase</fullName>
    </submittedName>
    <submittedName>
        <fullName evidence="2">Pyridine nucleotide-disulfide oxidoreductase</fullName>
    </submittedName>
</protein>
<dbReference type="Proteomes" id="UP001173465">
    <property type="component" value="Unassembled WGS sequence"/>
</dbReference>
<dbReference type="AlphaFoldDB" id="A0A0K1XFT6"/>
<evidence type="ECO:0000313" key="2">
    <source>
        <dbReference type="EMBL" id="AKX60043.1"/>
    </source>
</evidence>
<dbReference type="STRING" id="1697053.AKN87_11465"/>
<dbReference type="InterPro" id="IPR052541">
    <property type="entry name" value="SQRD"/>
</dbReference>
<feature type="domain" description="FAD/NAD(P)-binding" evidence="1">
    <location>
        <begin position="4"/>
        <end position="128"/>
    </location>
</feature>
<name>A0A0K1XFT6_9GAMM</name>
<gene>
    <name evidence="2" type="ORF">AKN88_08965</name>
    <name evidence="3" type="ORF">HX099_01675</name>
</gene>
<keyword evidence="4" id="KW-1185">Reference proteome</keyword>